<dbReference type="RefSeq" id="WP_343774860.1">
    <property type="nucleotide sequence ID" value="NZ_BAAADV010000007.1"/>
</dbReference>
<name>A0AAV3TC19_9EURY</name>
<dbReference type="Gene3D" id="3.40.190.10">
    <property type="entry name" value="Periplasmic binding protein-like II"/>
    <property type="match status" value="2"/>
</dbReference>
<dbReference type="SUPFAM" id="SSF53850">
    <property type="entry name" value="Periplasmic binding protein-like II"/>
    <property type="match status" value="1"/>
</dbReference>
<dbReference type="PROSITE" id="PS51257">
    <property type="entry name" value="PROKAR_LIPOPROTEIN"/>
    <property type="match status" value="1"/>
</dbReference>
<sequence length="426" mass="46317">MSDRYPASALTRRRLLETAGATAAGFAGCLGAEPEDPQLEVLHNWNSGPEQEAVTALTDGFETAHPDVDTDFRPIAIAGNKTFEWVVRNRLEQGDPPSSFATRAGGALGRYEGYLGDEALRDGALSEAHVDAVREHCRYDGRLVAVPLSVQRTNCLFYGVDVVEEAGVDPDALSTPTDLLDALDLVASETDATPMAHGMYEPRTTLRLIASVLLGQSGADAYAAFLEGDGGEEAVRRAVETTERILSNHIQSESDSFGEFDAREELVRGRATFLQQGDWAADELRSEGFEYGTDWDVVPFPGTERTYAMVLDAFAYPVDENGGNPSPSLTETWLGYVAGREGQRRFNARRGTTPTRVDVSTETFEPFAARSVDAFRDAEHHVPSLARGLAVDPERVSDAETVLREYFSGPFNAEATVQGLIDAVRT</sequence>
<dbReference type="Pfam" id="PF13416">
    <property type="entry name" value="SBP_bac_8"/>
    <property type="match status" value="1"/>
</dbReference>
<dbReference type="EMBL" id="BAAADV010000007">
    <property type="protein sequence ID" value="GAA0679381.1"/>
    <property type="molecule type" value="Genomic_DNA"/>
</dbReference>
<reference evidence="1 2" key="1">
    <citation type="journal article" date="2019" name="Int. J. Syst. Evol. Microbiol.">
        <title>The Global Catalogue of Microorganisms (GCM) 10K type strain sequencing project: providing services to taxonomists for standard genome sequencing and annotation.</title>
        <authorList>
            <consortium name="The Broad Institute Genomics Platform"/>
            <consortium name="The Broad Institute Genome Sequencing Center for Infectious Disease"/>
            <person name="Wu L."/>
            <person name="Ma J."/>
        </authorList>
    </citation>
    <scope>NUCLEOTIDE SEQUENCE [LARGE SCALE GENOMIC DNA]</scope>
    <source>
        <strain evidence="1 2">JCM 16328</strain>
    </source>
</reference>
<evidence type="ECO:0000313" key="2">
    <source>
        <dbReference type="Proteomes" id="UP001500420"/>
    </source>
</evidence>
<accession>A0AAV3TC19</accession>
<dbReference type="Proteomes" id="UP001500420">
    <property type="component" value="Unassembled WGS sequence"/>
</dbReference>
<gene>
    <name evidence="1" type="ORF">GCM10009020_29900</name>
</gene>
<dbReference type="InterPro" id="IPR006059">
    <property type="entry name" value="SBP"/>
</dbReference>
<organism evidence="1 2">
    <name type="scientific">Natronoarchaeum mannanilyticum</name>
    <dbReference type="NCBI Taxonomy" id="926360"/>
    <lineage>
        <taxon>Archaea</taxon>
        <taxon>Methanobacteriati</taxon>
        <taxon>Methanobacteriota</taxon>
        <taxon>Stenosarchaea group</taxon>
        <taxon>Halobacteria</taxon>
        <taxon>Halobacteriales</taxon>
        <taxon>Natronoarchaeaceae</taxon>
    </lineage>
</organism>
<proteinExistence type="predicted"/>
<keyword evidence="2" id="KW-1185">Reference proteome</keyword>
<comment type="caution">
    <text evidence="1">The sequence shown here is derived from an EMBL/GenBank/DDBJ whole genome shotgun (WGS) entry which is preliminary data.</text>
</comment>
<dbReference type="AlphaFoldDB" id="A0AAV3TC19"/>
<evidence type="ECO:0000313" key="1">
    <source>
        <dbReference type="EMBL" id="GAA0679381.1"/>
    </source>
</evidence>
<protein>
    <submittedName>
        <fullName evidence="1">ABC transporter substrate-binding protein</fullName>
    </submittedName>
</protein>